<dbReference type="OrthoDB" id="115252at2"/>
<accession>A0A366F4X7</accession>
<organism evidence="2 3">
    <name type="scientific">Roseiarcus fermentans</name>
    <dbReference type="NCBI Taxonomy" id="1473586"/>
    <lineage>
        <taxon>Bacteria</taxon>
        <taxon>Pseudomonadati</taxon>
        <taxon>Pseudomonadota</taxon>
        <taxon>Alphaproteobacteria</taxon>
        <taxon>Hyphomicrobiales</taxon>
        <taxon>Roseiarcaceae</taxon>
        <taxon>Roseiarcus</taxon>
    </lineage>
</organism>
<feature type="domain" description="CHK kinase-like" evidence="1">
    <location>
        <begin position="117"/>
        <end position="297"/>
    </location>
</feature>
<dbReference type="EMBL" id="QNRK01000021">
    <property type="protein sequence ID" value="RBP09702.1"/>
    <property type="molecule type" value="Genomic_DNA"/>
</dbReference>
<dbReference type="GO" id="GO:0016740">
    <property type="term" value="F:transferase activity"/>
    <property type="evidence" value="ECO:0007669"/>
    <property type="project" value="UniProtKB-KW"/>
</dbReference>
<dbReference type="Proteomes" id="UP000253529">
    <property type="component" value="Unassembled WGS sequence"/>
</dbReference>
<dbReference type="Gene3D" id="3.90.1200.10">
    <property type="match status" value="1"/>
</dbReference>
<dbReference type="InterPro" id="IPR004119">
    <property type="entry name" value="EcKL"/>
</dbReference>
<gene>
    <name evidence="2" type="ORF">DFR50_12147</name>
</gene>
<dbReference type="InterPro" id="IPR011009">
    <property type="entry name" value="Kinase-like_dom_sf"/>
</dbReference>
<dbReference type="RefSeq" id="WP_113890715.1">
    <property type="nucleotide sequence ID" value="NZ_QNRK01000021.1"/>
</dbReference>
<dbReference type="InterPro" id="IPR015897">
    <property type="entry name" value="CHK_kinase-like"/>
</dbReference>
<dbReference type="Pfam" id="PF02958">
    <property type="entry name" value="EcKL"/>
    <property type="match status" value="1"/>
</dbReference>
<keyword evidence="3" id="KW-1185">Reference proteome</keyword>
<dbReference type="AlphaFoldDB" id="A0A366F4X7"/>
<proteinExistence type="predicted"/>
<evidence type="ECO:0000313" key="2">
    <source>
        <dbReference type="EMBL" id="RBP09702.1"/>
    </source>
</evidence>
<keyword evidence="2" id="KW-0808">Transferase</keyword>
<evidence type="ECO:0000259" key="1">
    <source>
        <dbReference type="SMART" id="SM00587"/>
    </source>
</evidence>
<sequence length="353" mass="40387">MTTEPLPNGITPESLTMALRCAGALTDGRVASVSVKRAWPTILSRIVRLGLAYEGDAADAPASVIVKTGLPERMSKDWSGGRKEIAFYRDVAAATRPGVLPRCFEAEWDEKTYHWRLVLEDLGDSHRIATQWPLPPRWEDCQTILRAWARFHAHWWDDVRLGSSIGRWGDAAAIDQFLRRLGEKVSAFADRMGDRLPSERKRLYERLVDQAPRLLDRFDSRRNVTIAHGDAHVWNCFLPKDGGADVRLFDWDNWRLGIASEDLAYMMAVHWYPDRRQALETRLLDAYFAELAAQGVSGYGRRALADDYRFSVLWSVTTPVWQAEGGIPPVIWWNNYERIWLAFDDLDCRELLG</sequence>
<dbReference type="PANTHER" id="PTHR11012">
    <property type="entry name" value="PROTEIN KINASE-LIKE DOMAIN-CONTAINING"/>
    <property type="match status" value="1"/>
</dbReference>
<reference evidence="2 3" key="1">
    <citation type="submission" date="2018-06" db="EMBL/GenBank/DDBJ databases">
        <title>Genomic Encyclopedia of Type Strains, Phase IV (KMG-IV): sequencing the most valuable type-strain genomes for metagenomic binning, comparative biology and taxonomic classification.</title>
        <authorList>
            <person name="Goeker M."/>
        </authorList>
    </citation>
    <scope>NUCLEOTIDE SEQUENCE [LARGE SCALE GENOMIC DNA]</scope>
    <source>
        <strain evidence="2 3">DSM 24875</strain>
    </source>
</reference>
<name>A0A366F4X7_9HYPH</name>
<dbReference type="PANTHER" id="PTHR11012:SF30">
    <property type="entry name" value="PROTEIN KINASE-LIKE DOMAIN-CONTAINING"/>
    <property type="match status" value="1"/>
</dbReference>
<comment type="caution">
    <text evidence="2">The sequence shown here is derived from an EMBL/GenBank/DDBJ whole genome shotgun (WGS) entry which is preliminary data.</text>
</comment>
<evidence type="ECO:0000313" key="3">
    <source>
        <dbReference type="Proteomes" id="UP000253529"/>
    </source>
</evidence>
<protein>
    <submittedName>
        <fullName evidence="2">Phosphotransferase family enzyme</fullName>
    </submittedName>
</protein>
<dbReference type="SUPFAM" id="SSF56112">
    <property type="entry name" value="Protein kinase-like (PK-like)"/>
    <property type="match status" value="1"/>
</dbReference>
<dbReference type="SMART" id="SM00587">
    <property type="entry name" value="CHK"/>
    <property type="match status" value="1"/>
</dbReference>